<dbReference type="Pfam" id="PF13520">
    <property type="entry name" value="AA_permease_2"/>
    <property type="match status" value="1"/>
</dbReference>
<dbReference type="PANTHER" id="PTHR45649">
    <property type="entry name" value="AMINO-ACID PERMEASE BAT1"/>
    <property type="match status" value="1"/>
</dbReference>
<dbReference type="Proteomes" id="UP001180754">
    <property type="component" value="Unassembled WGS sequence"/>
</dbReference>
<dbReference type="PIRSF" id="PIRSF006060">
    <property type="entry name" value="AA_transporter"/>
    <property type="match status" value="1"/>
</dbReference>
<feature type="compositionally biased region" description="Low complexity" evidence="6">
    <location>
        <begin position="507"/>
        <end position="522"/>
    </location>
</feature>
<accession>A0ABU2XUJ6</accession>
<evidence type="ECO:0000256" key="1">
    <source>
        <dbReference type="ARBA" id="ARBA00004141"/>
    </source>
</evidence>
<feature type="transmembrane region" description="Helical" evidence="7">
    <location>
        <begin position="391"/>
        <end position="409"/>
    </location>
</feature>
<keyword evidence="3 7" id="KW-0812">Transmembrane</keyword>
<proteinExistence type="predicted"/>
<evidence type="ECO:0000256" key="2">
    <source>
        <dbReference type="ARBA" id="ARBA00022448"/>
    </source>
</evidence>
<sequence length="530" mass="54503">MTATAPHSEAEEAAASADAAALAGFGYRQELHRTLGRYASFAAGFSFISVVTTVFQFFAFGYSFGGAAFFWTWPAVLLGQLLVAACFAELAARYPISGAIYQWSTRLSTPAFGWYAGWIMVIGQIVVVAAAALALQMVLPAIWSGFQILGGDPAPFSASGAANAAVLAVALLALTTVVNVLDNKVLSVVNRIGVTAEIVGAVLIIVLLFTHAERGTGVTLHTGGEGGAVTAVLVGSFAAAYVLIGFDSAGEMSEETHNPRRTAPRTILTALVSAGVLATLLVLGGLLAAPSLTDGRLASDGLSYVLTSSLGDGVGKALLADVVVAIAVATLAIQTSATRMLFSMARDGVLPASRTLAKVSPSTGMPKGPALVVGVGAAGLCLLNLASPEAFLAIGTTCIAMLYLAYAMVTGPMLVRRLRGGLPAAGDMAGGVDETGKPLFSLGRWGLPINALALVYGLFMTVNLAWPRVAVYDPSGGHWYFQWFTALFLGGSVLLGAAYRKRRARATDSASSSPAPAETAARLSPASPRP</sequence>
<gene>
    <name evidence="8" type="ORF">RND15_39455</name>
</gene>
<name>A0ABU2XUJ6_9ACTN</name>
<comment type="caution">
    <text evidence="8">The sequence shown here is derived from an EMBL/GenBank/DDBJ whole genome shotgun (WGS) entry which is preliminary data.</text>
</comment>
<keyword evidence="9" id="KW-1185">Reference proteome</keyword>
<keyword evidence="4 7" id="KW-1133">Transmembrane helix</keyword>
<dbReference type="EMBL" id="JAVRFD010000028">
    <property type="protein sequence ID" value="MDT0548710.1"/>
    <property type="molecule type" value="Genomic_DNA"/>
</dbReference>
<evidence type="ECO:0000256" key="3">
    <source>
        <dbReference type="ARBA" id="ARBA00022692"/>
    </source>
</evidence>
<feature type="transmembrane region" description="Helical" evidence="7">
    <location>
        <begin position="159"/>
        <end position="181"/>
    </location>
</feature>
<evidence type="ECO:0000313" key="9">
    <source>
        <dbReference type="Proteomes" id="UP001180754"/>
    </source>
</evidence>
<dbReference type="RefSeq" id="WP_311729276.1">
    <property type="nucleotide sequence ID" value="NZ_JAVRFD010000028.1"/>
</dbReference>
<reference evidence="8" key="1">
    <citation type="submission" date="2024-05" db="EMBL/GenBank/DDBJ databases">
        <title>30 novel species of actinomycetes from the DSMZ collection.</title>
        <authorList>
            <person name="Nouioui I."/>
        </authorList>
    </citation>
    <scope>NUCLEOTIDE SEQUENCE</scope>
    <source>
        <strain evidence="8">DSM 41529</strain>
    </source>
</reference>
<feature type="transmembrane region" description="Helical" evidence="7">
    <location>
        <begin position="228"/>
        <end position="246"/>
    </location>
</feature>
<dbReference type="PANTHER" id="PTHR45649:SF26">
    <property type="entry name" value="OS04G0435100 PROTEIN"/>
    <property type="match status" value="1"/>
</dbReference>
<feature type="transmembrane region" description="Helical" evidence="7">
    <location>
        <begin position="68"/>
        <end position="91"/>
    </location>
</feature>
<protein>
    <submittedName>
        <fullName evidence="8">Amino acid permease</fullName>
    </submittedName>
</protein>
<evidence type="ECO:0000256" key="6">
    <source>
        <dbReference type="SAM" id="MobiDB-lite"/>
    </source>
</evidence>
<feature type="transmembrane region" description="Helical" evidence="7">
    <location>
        <begin position="478"/>
        <end position="499"/>
    </location>
</feature>
<feature type="transmembrane region" description="Helical" evidence="7">
    <location>
        <begin position="368"/>
        <end position="385"/>
    </location>
</feature>
<evidence type="ECO:0000256" key="4">
    <source>
        <dbReference type="ARBA" id="ARBA00022989"/>
    </source>
</evidence>
<evidence type="ECO:0000256" key="7">
    <source>
        <dbReference type="SAM" id="Phobius"/>
    </source>
</evidence>
<feature type="transmembrane region" description="Helical" evidence="7">
    <location>
        <begin position="112"/>
        <end position="139"/>
    </location>
</feature>
<evidence type="ECO:0000256" key="5">
    <source>
        <dbReference type="ARBA" id="ARBA00023136"/>
    </source>
</evidence>
<keyword evidence="5 7" id="KW-0472">Membrane</keyword>
<dbReference type="InterPro" id="IPR002293">
    <property type="entry name" value="AA/rel_permease1"/>
</dbReference>
<feature type="transmembrane region" description="Helical" evidence="7">
    <location>
        <begin position="313"/>
        <end position="333"/>
    </location>
</feature>
<comment type="subcellular location">
    <subcellularLocation>
        <location evidence="1">Membrane</location>
        <topology evidence="1">Multi-pass membrane protein</topology>
    </subcellularLocation>
</comment>
<feature type="transmembrane region" description="Helical" evidence="7">
    <location>
        <begin position="447"/>
        <end position="466"/>
    </location>
</feature>
<feature type="transmembrane region" description="Helical" evidence="7">
    <location>
        <begin position="267"/>
        <end position="293"/>
    </location>
</feature>
<organism evidence="8 9">
    <name type="scientific">Streptomyces lonegramiae</name>
    <dbReference type="NCBI Taxonomy" id="3075524"/>
    <lineage>
        <taxon>Bacteria</taxon>
        <taxon>Bacillati</taxon>
        <taxon>Actinomycetota</taxon>
        <taxon>Actinomycetes</taxon>
        <taxon>Kitasatosporales</taxon>
        <taxon>Streptomycetaceae</taxon>
        <taxon>Streptomyces</taxon>
    </lineage>
</organism>
<dbReference type="Gene3D" id="1.20.1740.10">
    <property type="entry name" value="Amino acid/polyamine transporter I"/>
    <property type="match status" value="1"/>
</dbReference>
<keyword evidence="2" id="KW-0813">Transport</keyword>
<feature type="transmembrane region" description="Helical" evidence="7">
    <location>
        <begin position="188"/>
        <end position="208"/>
    </location>
</feature>
<feature type="transmembrane region" description="Helical" evidence="7">
    <location>
        <begin position="38"/>
        <end position="62"/>
    </location>
</feature>
<evidence type="ECO:0000313" key="8">
    <source>
        <dbReference type="EMBL" id="MDT0548710.1"/>
    </source>
</evidence>
<feature type="region of interest" description="Disordered" evidence="6">
    <location>
        <begin position="505"/>
        <end position="530"/>
    </location>
</feature>